<accession>A0AAD7UNV5</accession>
<dbReference type="InterPro" id="IPR012675">
    <property type="entry name" value="Beta-grasp_dom_sf"/>
</dbReference>
<gene>
    <name evidence="5" type="ORF">CTAYLR_003714</name>
</gene>
<keyword evidence="1" id="KW-0408">Iron</keyword>
<dbReference type="PROSITE" id="PS50106">
    <property type="entry name" value="PDZ"/>
    <property type="match status" value="1"/>
</dbReference>
<dbReference type="Gene3D" id="2.30.42.10">
    <property type="match status" value="1"/>
</dbReference>
<dbReference type="SUPFAM" id="SSF50156">
    <property type="entry name" value="PDZ domain-like"/>
    <property type="match status" value="1"/>
</dbReference>
<evidence type="ECO:0000313" key="5">
    <source>
        <dbReference type="EMBL" id="KAJ8612517.1"/>
    </source>
</evidence>
<dbReference type="Proteomes" id="UP001230188">
    <property type="component" value="Unassembled WGS sequence"/>
</dbReference>
<keyword evidence="1" id="KW-0479">Metal-binding</keyword>
<dbReference type="CDD" id="cd00136">
    <property type="entry name" value="PDZ_canonical"/>
    <property type="match status" value="1"/>
</dbReference>
<keyword evidence="6" id="KW-1185">Reference proteome</keyword>
<dbReference type="InterPro" id="IPR001478">
    <property type="entry name" value="PDZ"/>
</dbReference>
<feature type="signal peptide" evidence="3">
    <location>
        <begin position="1"/>
        <end position="18"/>
    </location>
</feature>
<dbReference type="InterPro" id="IPR001041">
    <property type="entry name" value="2Fe-2S_ferredoxin-type"/>
</dbReference>
<proteinExistence type="predicted"/>
<dbReference type="InterPro" id="IPR036010">
    <property type="entry name" value="2Fe-2S_ferredoxin-like_sf"/>
</dbReference>
<keyword evidence="2" id="KW-0411">Iron-sulfur</keyword>
<dbReference type="EMBL" id="JAQMWT010000047">
    <property type="protein sequence ID" value="KAJ8612517.1"/>
    <property type="molecule type" value="Genomic_DNA"/>
</dbReference>
<organism evidence="5 6">
    <name type="scientific">Chrysophaeum taylorii</name>
    <dbReference type="NCBI Taxonomy" id="2483200"/>
    <lineage>
        <taxon>Eukaryota</taxon>
        <taxon>Sar</taxon>
        <taxon>Stramenopiles</taxon>
        <taxon>Ochrophyta</taxon>
        <taxon>Pelagophyceae</taxon>
        <taxon>Pelagomonadales</taxon>
        <taxon>Pelagomonadaceae</taxon>
        <taxon>Chrysophaeum</taxon>
    </lineage>
</organism>
<dbReference type="SUPFAM" id="SSF54292">
    <property type="entry name" value="2Fe-2S ferredoxin-like"/>
    <property type="match status" value="1"/>
</dbReference>
<evidence type="ECO:0000256" key="1">
    <source>
        <dbReference type="ARBA" id="ARBA00022714"/>
    </source>
</evidence>
<protein>
    <recommendedName>
        <fullName evidence="4">PDZ domain-containing protein</fullName>
    </recommendedName>
</protein>
<name>A0AAD7UNV5_9STRA</name>
<evidence type="ECO:0000313" key="6">
    <source>
        <dbReference type="Proteomes" id="UP001230188"/>
    </source>
</evidence>
<dbReference type="SMART" id="SM00228">
    <property type="entry name" value="PDZ"/>
    <property type="match status" value="1"/>
</dbReference>
<dbReference type="Gene3D" id="3.10.20.30">
    <property type="match status" value="1"/>
</dbReference>
<sequence>MLALVASAALLSLEEIGAKWITTCRNGVALKNINASYVDRTLETTIDRSNGYGVTLEELWAGPNGRGLVLVSGVDGAALGKLEVGDTIKAVDDVDVEGSDFDATIAALRGAGNPARVTVQRLEPRRAVDVTVLDPGGDVRASFPLPAGGNLRLGLLFNGLRDSEIYDSETMRFDAIANSGTNCGGEGTCGTCLVAVVEGADRLIPPARVEKAALLKQRRPPRWRWSCRCNVGLDNRGGGLTVMLRPQANFKDEQTKITGT</sequence>
<comment type="caution">
    <text evidence="5">The sequence shown here is derived from an EMBL/GenBank/DDBJ whole genome shotgun (WGS) entry which is preliminary data.</text>
</comment>
<dbReference type="InterPro" id="IPR036034">
    <property type="entry name" value="PDZ_sf"/>
</dbReference>
<feature type="chain" id="PRO_5042135385" description="PDZ domain-containing protein" evidence="3">
    <location>
        <begin position="19"/>
        <end position="260"/>
    </location>
</feature>
<dbReference type="CDD" id="cd00207">
    <property type="entry name" value="fer2"/>
    <property type="match status" value="1"/>
</dbReference>
<dbReference type="AlphaFoldDB" id="A0AAD7UNV5"/>
<dbReference type="GO" id="GO:0051537">
    <property type="term" value="F:2 iron, 2 sulfur cluster binding"/>
    <property type="evidence" value="ECO:0007669"/>
    <property type="project" value="UniProtKB-KW"/>
</dbReference>
<keyword evidence="3" id="KW-0732">Signal</keyword>
<evidence type="ECO:0000256" key="2">
    <source>
        <dbReference type="ARBA" id="ARBA00023014"/>
    </source>
</evidence>
<reference evidence="5" key="1">
    <citation type="submission" date="2023-01" db="EMBL/GenBank/DDBJ databases">
        <title>Metagenome sequencing of chrysophaentin producing Chrysophaeum taylorii.</title>
        <authorList>
            <person name="Davison J."/>
            <person name="Bewley C."/>
        </authorList>
    </citation>
    <scope>NUCLEOTIDE SEQUENCE</scope>
    <source>
        <strain evidence="5">NIES-1699</strain>
    </source>
</reference>
<evidence type="ECO:0000259" key="4">
    <source>
        <dbReference type="PROSITE" id="PS50106"/>
    </source>
</evidence>
<keyword evidence="1" id="KW-0001">2Fe-2S</keyword>
<feature type="domain" description="PDZ" evidence="4">
    <location>
        <begin position="41"/>
        <end position="123"/>
    </location>
</feature>
<evidence type="ECO:0000256" key="3">
    <source>
        <dbReference type="SAM" id="SignalP"/>
    </source>
</evidence>